<evidence type="ECO:0000256" key="1">
    <source>
        <dbReference type="SAM" id="MobiDB-lite"/>
    </source>
</evidence>
<dbReference type="Proteomes" id="UP001354709">
    <property type="component" value="Unassembled WGS sequence"/>
</dbReference>
<sequence length="146" mass="15990">MFRRVLASFDADLSLYRLEENALSQHAAVLHQRTGGYFKALAYVVSTAAVIAIRSGSEKHHHEGDRRRDSPDPLLTGSVRPAPPRPNPLTPSPADDTIAGSRGGRASARNPTNRNSSATSPLWQSSRRARIRYCPFQGPESRNTGE</sequence>
<reference evidence="2 3" key="1">
    <citation type="submission" date="2023-11" db="EMBL/GenBank/DDBJ databases">
        <title>30 novel species of actinomycetes from the DSMZ collection.</title>
        <authorList>
            <person name="Nouioui I."/>
        </authorList>
    </citation>
    <scope>NUCLEOTIDE SEQUENCE [LARGE SCALE GENOMIC DNA]</scope>
    <source>
        <strain evidence="2 3">DSM 41524</strain>
    </source>
</reference>
<gene>
    <name evidence="2" type="ORF">V2J94_40145</name>
</gene>
<protein>
    <submittedName>
        <fullName evidence="2">Uncharacterized protein</fullName>
    </submittedName>
</protein>
<dbReference type="EMBL" id="JAZBJO010000042">
    <property type="protein sequence ID" value="MEE4598010.1"/>
    <property type="molecule type" value="Genomic_DNA"/>
</dbReference>
<feature type="compositionally biased region" description="Pro residues" evidence="1">
    <location>
        <begin position="81"/>
        <end position="91"/>
    </location>
</feature>
<evidence type="ECO:0000313" key="2">
    <source>
        <dbReference type="EMBL" id="MEE4598010.1"/>
    </source>
</evidence>
<feature type="region of interest" description="Disordered" evidence="1">
    <location>
        <begin position="55"/>
        <end position="146"/>
    </location>
</feature>
<feature type="compositionally biased region" description="Polar residues" evidence="1">
    <location>
        <begin position="109"/>
        <end position="126"/>
    </location>
</feature>
<evidence type="ECO:0000313" key="3">
    <source>
        <dbReference type="Proteomes" id="UP001354709"/>
    </source>
</evidence>
<feature type="compositionally biased region" description="Basic and acidic residues" evidence="1">
    <location>
        <begin position="56"/>
        <end position="71"/>
    </location>
</feature>
<dbReference type="RefSeq" id="WP_330814995.1">
    <property type="nucleotide sequence ID" value="NZ_JAZBJO010000042.1"/>
</dbReference>
<comment type="caution">
    <text evidence="2">The sequence shown here is derived from an EMBL/GenBank/DDBJ whole genome shotgun (WGS) entry which is preliminary data.</text>
</comment>
<accession>A0ABU7Q9D4</accession>
<keyword evidence="3" id="KW-1185">Reference proteome</keyword>
<organism evidence="2 3">
    <name type="scientific">Streptomyces asiaticus subsp. ignotus</name>
    <dbReference type="NCBI Taxonomy" id="3098222"/>
    <lineage>
        <taxon>Bacteria</taxon>
        <taxon>Bacillati</taxon>
        <taxon>Actinomycetota</taxon>
        <taxon>Actinomycetes</taxon>
        <taxon>Kitasatosporales</taxon>
        <taxon>Streptomycetaceae</taxon>
        <taxon>Streptomyces</taxon>
        <taxon>Streptomyces violaceusniger group</taxon>
    </lineage>
</organism>
<name>A0ABU7Q9D4_9ACTN</name>
<proteinExistence type="predicted"/>